<keyword evidence="11" id="KW-0378">Hydrolase</keyword>
<evidence type="ECO:0000256" key="4">
    <source>
        <dbReference type="ARBA" id="ARBA00010701"/>
    </source>
</evidence>
<evidence type="ECO:0000256" key="15">
    <source>
        <dbReference type="ARBA" id="ARBA00023006"/>
    </source>
</evidence>
<dbReference type="SUPFAM" id="SSF53474">
    <property type="entry name" value="alpha/beta-Hydrolases"/>
    <property type="match status" value="1"/>
</dbReference>
<keyword evidence="16" id="KW-0443">Lipid metabolism</keyword>
<evidence type="ECO:0000256" key="10">
    <source>
        <dbReference type="ARBA" id="ARBA00022753"/>
    </source>
</evidence>
<dbReference type="PANTHER" id="PTHR47175">
    <property type="entry name" value="LIPASE ATG15-RELATED"/>
    <property type="match status" value="1"/>
</dbReference>
<evidence type="ECO:0000256" key="2">
    <source>
        <dbReference type="ARBA" id="ARBA00004270"/>
    </source>
</evidence>
<comment type="similarity">
    <text evidence="4">Belongs to the AB hydrolase superfamily. Lipase family.</text>
</comment>
<dbReference type="GO" id="GO:0004806">
    <property type="term" value="F:triacylglycerol lipase activity"/>
    <property type="evidence" value="ECO:0007669"/>
    <property type="project" value="UniProtKB-EC"/>
</dbReference>
<evidence type="ECO:0000313" key="23">
    <source>
        <dbReference type="EMBL" id="VVT44536.1"/>
    </source>
</evidence>
<evidence type="ECO:0000256" key="18">
    <source>
        <dbReference type="ARBA" id="ARBA00023180"/>
    </source>
</evidence>
<organism evidence="23 24">
    <name type="scientific">Magnusiomyces paraingens</name>
    <dbReference type="NCBI Taxonomy" id="2606893"/>
    <lineage>
        <taxon>Eukaryota</taxon>
        <taxon>Fungi</taxon>
        <taxon>Dikarya</taxon>
        <taxon>Ascomycota</taxon>
        <taxon>Saccharomycotina</taxon>
        <taxon>Dipodascomycetes</taxon>
        <taxon>Dipodascales</taxon>
        <taxon>Dipodascaceae</taxon>
        <taxon>Magnusiomyces</taxon>
    </lineage>
</organism>
<keyword evidence="18" id="KW-0325">Glycoprotein</keyword>
<evidence type="ECO:0000256" key="14">
    <source>
        <dbReference type="ARBA" id="ARBA00022989"/>
    </source>
</evidence>
<dbReference type="GO" id="GO:0046461">
    <property type="term" value="P:neutral lipid catabolic process"/>
    <property type="evidence" value="ECO:0007669"/>
    <property type="project" value="TreeGrafter"/>
</dbReference>
<dbReference type="RefSeq" id="XP_031851064.1">
    <property type="nucleotide sequence ID" value="XM_031995173.1"/>
</dbReference>
<evidence type="ECO:0000256" key="16">
    <source>
        <dbReference type="ARBA" id="ARBA00023098"/>
    </source>
</evidence>
<keyword evidence="14 22" id="KW-1133">Transmembrane helix</keyword>
<dbReference type="GO" id="GO:0005775">
    <property type="term" value="C:vacuolar lumen"/>
    <property type="evidence" value="ECO:0007669"/>
    <property type="project" value="TreeGrafter"/>
</dbReference>
<dbReference type="GO" id="GO:0034496">
    <property type="term" value="P:multivesicular body membrane disassembly"/>
    <property type="evidence" value="ECO:0007669"/>
    <property type="project" value="TreeGrafter"/>
</dbReference>
<evidence type="ECO:0000256" key="13">
    <source>
        <dbReference type="ARBA" id="ARBA00022968"/>
    </source>
</evidence>
<dbReference type="Pfam" id="PF26363">
    <property type="entry name" value="Phospholipase-like"/>
    <property type="match status" value="1"/>
</dbReference>
<evidence type="ECO:0000256" key="17">
    <source>
        <dbReference type="ARBA" id="ARBA00023136"/>
    </source>
</evidence>
<evidence type="ECO:0000313" key="24">
    <source>
        <dbReference type="Proteomes" id="UP000398389"/>
    </source>
</evidence>
<feature type="region of interest" description="Disordered" evidence="21">
    <location>
        <begin position="1"/>
        <end position="30"/>
    </location>
</feature>
<name>A0A5E8B5I1_9ASCO</name>
<dbReference type="InterPro" id="IPR050805">
    <property type="entry name" value="ATG15_Lipase"/>
</dbReference>
<keyword evidence="24" id="KW-1185">Reference proteome</keyword>
<dbReference type="InterPro" id="IPR029058">
    <property type="entry name" value="AB_hydrolase_fold"/>
</dbReference>
<keyword evidence="12" id="KW-0442">Lipid degradation</keyword>
<comment type="function">
    <text evidence="19">Lipase which is essential for lysis of subvacuolar cytoplasm to vacuole targeted bodies and intravacuolar autophagic bodies. Involved in the lysis of intravacuolar multivesicular body (MVB) vesicles. The intravacuolar membrane disintegration by ATG15 is critical to life span extension.</text>
</comment>
<dbReference type="EMBL" id="CABVLU010000001">
    <property type="protein sequence ID" value="VVT44536.1"/>
    <property type="molecule type" value="Genomic_DNA"/>
</dbReference>
<accession>A0A5E8B5I1</accession>
<dbReference type="Gene3D" id="3.40.50.1820">
    <property type="entry name" value="alpha/beta hydrolase"/>
    <property type="match status" value="1"/>
</dbReference>
<dbReference type="GO" id="GO:0032585">
    <property type="term" value="C:multivesicular body membrane"/>
    <property type="evidence" value="ECO:0007669"/>
    <property type="project" value="UniProtKB-SubCell"/>
</dbReference>
<evidence type="ECO:0000256" key="1">
    <source>
        <dbReference type="ARBA" id="ARBA00001024"/>
    </source>
</evidence>
<dbReference type="PANTHER" id="PTHR47175:SF2">
    <property type="entry name" value="LIPASE ATG15-RELATED"/>
    <property type="match status" value="1"/>
</dbReference>
<sequence length="602" mass="66742">MPQEKTPLLSHESPSEKKKRRKSYTTLSSPETLTLSSETNTLSSKVTVIRLITILFVLLITLFIFNTKQCPSLKALFFLPPEQTDLPPPVDAVDLSDLYTPGDMRFSIKHIFHHNTDKPNGLAAHGRLDITPNNIAMLKETTPLVTFGRNTASPRKVSPWEARLALKPRNNFHVRRLADRHPDSVEALVHYANTYMDRGLPEIKNENLNWHDENIAVPDIEDRNTVVALAVMSSDAYVDIPNTGDWQNVTGPWRNETSDFGWAGEGVRGHVFVSEADEAMGLPAAGTVVIAIKGTSAAVFDDGGDTAPNDKINDNLLFSCCCARVSYLWNTVCDCYTGKSYTCNQDCLERELYKRDRYYKAAMDIYRNVSAIYPSSDIWITGHSLGGSLASLVGRTYGLPTVTYEAPGELLPSRRLHLPMPPGVPRWAEHIWHFGHTADPIFVGTCNGAGSSCWVAGYAMETVCHSGLECAYDVVSDKGWHVSLMNHRIHVVIDDVLLAYNDTATCGVPKICSDCFDWTFVSDNDDDSREPIKSSSTKTSISTKTVSTRFTSTTFPTASVTPSTPVAPPDNDDDTSPKPSDPPQVCKRRSWYGWCLEWGPEN</sequence>
<keyword evidence="9 22" id="KW-0812">Transmembrane</keyword>
<proteinExistence type="inferred from homology"/>
<keyword evidence="13" id="KW-0735">Signal-anchor</keyword>
<keyword evidence="10" id="KW-0967">Endosome</keyword>
<dbReference type="GO" id="GO:0004620">
    <property type="term" value="F:phospholipase activity"/>
    <property type="evidence" value="ECO:0007669"/>
    <property type="project" value="TreeGrafter"/>
</dbReference>
<dbReference type="GO" id="GO:0006660">
    <property type="term" value="P:phosphatidylserine catabolic process"/>
    <property type="evidence" value="ECO:0007669"/>
    <property type="project" value="TreeGrafter"/>
</dbReference>
<feature type="transmembrane region" description="Helical" evidence="22">
    <location>
        <begin position="47"/>
        <end position="65"/>
    </location>
</feature>
<evidence type="ECO:0000256" key="8">
    <source>
        <dbReference type="ARBA" id="ARBA00019241"/>
    </source>
</evidence>
<comment type="subcellular location">
    <subcellularLocation>
        <location evidence="3">Endosome</location>
        <location evidence="3">Multivesicular body membrane</location>
        <topology evidence="3">Single-pass type II membrane protein</topology>
    </subcellularLocation>
    <subcellularLocation>
        <location evidence="2">Prevacuolar compartment membrane</location>
        <topology evidence="2">Single-pass type II membrane protein</topology>
    </subcellularLocation>
</comment>
<evidence type="ECO:0000256" key="3">
    <source>
        <dbReference type="ARBA" id="ARBA00004343"/>
    </source>
</evidence>
<protein>
    <recommendedName>
        <fullName evidence="7">Putative lipase ATG15</fullName>
        <ecNumber evidence="6">3.1.1.3</ecNumber>
    </recommendedName>
    <alternativeName>
        <fullName evidence="20">Autophagy-related protein 15</fullName>
    </alternativeName>
    <alternativeName>
        <fullName evidence="8">Putative lipase atg15</fullName>
    </alternativeName>
</protein>
<evidence type="ECO:0000256" key="11">
    <source>
        <dbReference type="ARBA" id="ARBA00022801"/>
    </source>
</evidence>
<keyword evidence="17 22" id="KW-0472">Membrane</keyword>
<dbReference type="GeneID" id="43579273"/>
<dbReference type="EC" id="3.1.1.3" evidence="6"/>
<evidence type="ECO:0000256" key="20">
    <source>
        <dbReference type="ARBA" id="ARBA00029828"/>
    </source>
</evidence>
<dbReference type="OrthoDB" id="58570at2759"/>
<comment type="catalytic activity">
    <reaction evidence="1">
        <text>a triacylglycerol + H2O = a diacylglycerol + a fatty acid + H(+)</text>
        <dbReference type="Rhea" id="RHEA:12044"/>
        <dbReference type="ChEBI" id="CHEBI:15377"/>
        <dbReference type="ChEBI" id="CHEBI:15378"/>
        <dbReference type="ChEBI" id="CHEBI:17855"/>
        <dbReference type="ChEBI" id="CHEBI:18035"/>
        <dbReference type="ChEBI" id="CHEBI:28868"/>
        <dbReference type="EC" id="3.1.1.3"/>
    </reaction>
</comment>
<evidence type="ECO:0000256" key="7">
    <source>
        <dbReference type="ARBA" id="ARBA00018542"/>
    </source>
</evidence>
<comment type="subunit">
    <text evidence="5">Binds to both phosphatidylinositol (PI) and phosphatidylinositol 3,5-bisphosphate (PIP2).</text>
</comment>
<evidence type="ECO:0000256" key="19">
    <source>
        <dbReference type="ARBA" id="ARBA00024663"/>
    </source>
</evidence>
<evidence type="ECO:0000256" key="6">
    <source>
        <dbReference type="ARBA" id="ARBA00013279"/>
    </source>
</evidence>
<gene>
    <name evidence="23" type="ORF">SAPINGB_P000449</name>
</gene>
<feature type="region of interest" description="Disordered" evidence="21">
    <location>
        <begin position="553"/>
        <end position="586"/>
    </location>
</feature>
<keyword evidence="15" id="KW-0072">Autophagy</keyword>
<evidence type="ECO:0000256" key="5">
    <source>
        <dbReference type="ARBA" id="ARBA00011137"/>
    </source>
</evidence>
<evidence type="ECO:0000256" key="9">
    <source>
        <dbReference type="ARBA" id="ARBA00022692"/>
    </source>
</evidence>
<evidence type="ECO:0000256" key="22">
    <source>
        <dbReference type="SAM" id="Phobius"/>
    </source>
</evidence>
<evidence type="ECO:0000256" key="21">
    <source>
        <dbReference type="SAM" id="MobiDB-lite"/>
    </source>
</evidence>
<evidence type="ECO:0000256" key="12">
    <source>
        <dbReference type="ARBA" id="ARBA00022963"/>
    </source>
</evidence>
<reference evidence="23 24" key="1">
    <citation type="submission" date="2019-09" db="EMBL/GenBank/DDBJ databases">
        <authorList>
            <person name="Brejova B."/>
        </authorList>
    </citation>
    <scope>NUCLEOTIDE SEQUENCE [LARGE SCALE GENOMIC DNA]</scope>
</reference>
<dbReference type="Proteomes" id="UP000398389">
    <property type="component" value="Unassembled WGS sequence"/>
</dbReference>
<dbReference type="GO" id="GO:0034727">
    <property type="term" value="P:piecemeal microautophagy of the nucleus"/>
    <property type="evidence" value="ECO:0007669"/>
    <property type="project" value="TreeGrafter"/>
</dbReference>
<dbReference type="AlphaFoldDB" id="A0A5E8B5I1"/>